<dbReference type="Pfam" id="PF22749">
    <property type="entry name" value="Arb2"/>
    <property type="match status" value="1"/>
</dbReference>
<feature type="domain" description="Arb2" evidence="1">
    <location>
        <begin position="24"/>
        <end position="274"/>
    </location>
</feature>
<dbReference type="Proteomes" id="UP001151582">
    <property type="component" value="Unassembled WGS sequence"/>
</dbReference>
<dbReference type="GO" id="GO:0005634">
    <property type="term" value="C:nucleus"/>
    <property type="evidence" value="ECO:0007669"/>
    <property type="project" value="TreeGrafter"/>
</dbReference>
<keyword evidence="3" id="KW-1185">Reference proteome</keyword>
<dbReference type="OrthoDB" id="421951at2759"/>
<evidence type="ECO:0000313" key="3">
    <source>
        <dbReference type="Proteomes" id="UP001151582"/>
    </source>
</evidence>
<dbReference type="GO" id="GO:0031048">
    <property type="term" value="P:regulatory ncRNA-mediated heterochromatin formation"/>
    <property type="evidence" value="ECO:0007669"/>
    <property type="project" value="TreeGrafter"/>
</dbReference>
<dbReference type="GO" id="GO:0035197">
    <property type="term" value="F:siRNA binding"/>
    <property type="evidence" value="ECO:0007669"/>
    <property type="project" value="TreeGrafter"/>
</dbReference>
<dbReference type="PANTHER" id="PTHR21357">
    <property type="entry name" value="FAM172 FAMILY PROTEIN HOMOLOG CG10038"/>
    <property type="match status" value="1"/>
</dbReference>
<sequence length="324" mass="35188">MFVPKSALARFTASTQAIPTRLTTLADFGLELTPDGRAVDAHGQPYNFKVHGRDYDANSRRFLALVTVLASLVKVRLIQDCGLIERPVPDSAPRACSILYSPDALTTSDPLMVFAVGSGEPLGVVNKASLVNEGLTIGSLLPIVADAQQNGYKVLILNLYENALVAGQPWPFIPDDFEMDPIPGSDTPDAHLQSVVEVYLATAASRRIHIVTYNDGSRLMLDYLSCLTNATAQTLKDRVQAVAMLAPTHHFDGQYTPSFQRWVQAHSRAWRLTEIPTSAMGAITTDSSHGCDCQLVGAGDNTSGDHLLTLAWPEVLQYLRSRAL</sequence>
<comment type="caution">
    <text evidence="2">The sequence shown here is derived from an EMBL/GenBank/DDBJ whole genome shotgun (WGS) entry which is preliminary data.</text>
</comment>
<proteinExistence type="predicted"/>
<name>A0A9W8BAT0_9FUNG</name>
<dbReference type="EMBL" id="JANBQB010000004">
    <property type="protein sequence ID" value="KAJ1985113.1"/>
    <property type="molecule type" value="Genomic_DNA"/>
</dbReference>
<organism evidence="2 3">
    <name type="scientific">Dimargaris verticillata</name>
    <dbReference type="NCBI Taxonomy" id="2761393"/>
    <lineage>
        <taxon>Eukaryota</taxon>
        <taxon>Fungi</taxon>
        <taxon>Fungi incertae sedis</taxon>
        <taxon>Zoopagomycota</taxon>
        <taxon>Kickxellomycotina</taxon>
        <taxon>Dimargaritomycetes</taxon>
        <taxon>Dimargaritales</taxon>
        <taxon>Dimargaritaceae</taxon>
        <taxon>Dimargaris</taxon>
    </lineage>
</organism>
<dbReference type="InterPro" id="IPR053858">
    <property type="entry name" value="Arb2_dom"/>
</dbReference>
<reference evidence="2" key="1">
    <citation type="submission" date="2022-07" db="EMBL/GenBank/DDBJ databases">
        <title>Phylogenomic reconstructions and comparative analyses of Kickxellomycotina fungi.</title>
        <authorList>
            <person name="Reynolds N.K."/>
            <person name="Stajich J.E."/>
            <person name="Barry K."/>
            <person name="Grigoriev I.V."/>
            <person name="Crous P."/>
            <person name="Smith M.E."/>
        </authorList>
    </citation>
    <scope>NUCLEOTIDE SEQUENCE</scope>
    <source>
        <strain evidence="2">RSA 567</strain>
    </source>
</reference>
<accession>A0A9W8BAT0</accession>
<dbReference type="InterPro" id="IPR048263">
    <property type="entry name" value="Arb2"/>
</dbReference>
<gene>
    <name evidence="2" type="ORF">H4R34_000190</name>
</gene>
<dbReference type="AlphaFoldDB" id="A0A9W8BAT0"/>
<dbReference type="PANTHER" id="PTHR21357:SF4">
    <property type="entry name" value="FAM172 FAMILY PROTEIN HOMOLOG CG10038"/>
    <property type="match status" value="1"/>
</dbReference>
<evidence type="ECO:0000259" key="1">
    <source>
        <dbReference type="Pfam" id="PF22749"/>
    </source>
</evidence>
<evidence type="ECO:0000313" key="2">
    <source>
        <dbReference type="EMBL" id="KAJ1985113.1"/>
    </source>
</evidence>
<protein>
    <recommendedName>
        <fullName evidence="1">Arb2 domain-containing protein</fullName>
    </recommendedName>
</protein>